<dbReference type="EMBL" id="LWCA01000392">
    <property type="protein sequence ID" value="OAF68757.1"/>
    <property type="molecule type" value="Genomic_DNA"/>
</dbReference>
<evidence type="ECO:0000313" key="4">
    <source>
        <dbReference type="EMBL" id="OAF68757.1"/>
    </source>
</evidence>
<proteinExistence type="inferred from homology"/>
<comment type="similarity">
    <text evidence="1">Belongs to the phosducin family.</text>
</comment>
<gene>
    <name evidence="4" type="ORF">A3Q56_03490</name>
</gene>
<dbReference type="AlphaFoldDB" id="A0A177B395"/>
<dbReference type="PANTHER" id="PTHR46052:SF1">
    <property type="entry name" value="PHOSDUCIN-LIKE PROTEIN"/>
    <property type="match status" value="1"/>
</dbReference>
<feature type="domain" description="Phosducin" evidence="3">
    <location>
        <begin position="103"/>
        <end position="249"/>
    </location>
</feature>
<name>A0A177B395_9BILA</name>
<dbReference type="InterPro" id="IPR001200">
    <property type="entry name" value="Phosducin"/>
</dbReference>
<evidence type="ECO:0000256" key="2">
    <source>
        <dbReference type="ARBA" id="ARBA00022553"/>
    </source>
</evidence>
<dbReference type="SUPFAM" id="SSF52833">
    <property type="entry name" value="Thioredoxin-like"/>
    <property type="match status" value="1"/>
</dbReference>
<protein>
    <recommendedName>
        <fullName evidence="3">Phosducin domain-containing protein</fullName>
    </recommendedName>
</protein>
<dbReference type="InterPro" id="IPR051499">
    <property type="entry name" value="Phosducin-like_reg"/>
</dbReference>
<keyword evidence="5" id="KW-1185">Reference proteome</keyword>
<dbReference type="PANTHER" id="PTHR46052">
    <property type="entry name" value="PHOSDUCIN-LIKE PROTEIN"/>
    <property type="match status" value="1"/>
</dbReference>
<organism evidence="4 5">
    <name type="scientific">Intoshia linei</name>
    <dbReference type="NCBI Taxonomy" id="1819745"/>
    <lineage>
        <taxon>Eukaryota</taxon>
        <taxon>Metazoa</taxon>
        <taxon>Spiralia</taxon>
        <taxon>Lophotrochozoa</taxon>
        <taxon>Mesozoa</taxon>
        <taxon>Orthonectida</taxon>
        <taxon>Rhopaluridae</taxon>
        <taxon>Intoshia</taxon>
    </lineage>
</organism>
<dbReference type="Gene3D" id="1.10.168.10">
    <property type="entry name" value="Phosducin, domain 2"/>
    <property type="match status" value="1"/>
</dbReference>
<comment type="caution">
    <text evidence="4">The sequence shown here is derived from an EMBL/GenBank/DDBJ whole genome shotgun (WGS) entry which is preliminary data.</text>
</comment>
<evidence type="ECO:0000313" key="5">
    <source>
        <dbReference type="Proteomes" id="UP000078046"/>
    </source>
</evidence>
<dbReference type="InterPro" id="IPR036249">
    <property type="entry name" value="Thioredoxin-like_sf"/>
</dbReference>
<evidence type="ECO:0000256" key="1">
    <source>
        <dbReference type="ARBA" id="ARBA00009686"/>
    </source>
</evidence>
<sequence length="257" mass="29977">MSLNFDDKIHGEKTNYLCSSSESENENCIEIDDDSKDKIHVKHADRRSRHSVSVNTGPKGVLADYHQFLKIERQNKLRDEHNKIKLMKKLCLATNSENDEKHETTESDVDMESVLQEYTDLRRSQLKEQLAKNVKKFYKCFQLNSSNFVNEIDSESKHTNIIIHIYNKALPTCVKIHTYIKEMAEKFNYIKFAEISSYSAAVSDSFNDNALPAFLVYKNKQSIGIYLNVDEHLPDNFDISDLEDFLYNYLYSKKSIY</sequence>
<dbReference type="Proteomes" id="UP000078046">
    <property type="component" value="Unassembled WGS sequence"/>
</dbReference>
<dbReference type="OrthoDB" id="70588at2759"/>
<dbReference type="InterPro" id="IPR023196">
    <property type="entry name" value="Phosducin_N_dom_sf"/>
</dbReference>
<dbReference type="Gene3D" id="3.40.30.10">
    <property type="entry name" value="Glutaredoxin"/>
    <property type="match status" value="1"/>
</dbReference>
<dbReference type="PRINTS" id="PR00677">
    <property type="entry name" value="PHOSDUCIN"/>
</dbReference>
<dbReference type="InterPro" id="IPR024253">
    <property type="entry name" value="Phosducin_thioredoxin-like_dom"/>
</dbReference>
<evidence type="ECO:0000259" key="3">
    <source>
        <dbReference type="Pfam" id="PF02114"/>
    </source>
</evidence>
<reference evidence="4 5" key="1">
    <citation type="submission" date="2016-04" db="EMBL/GenBank/DDBJ databases">
        <title>The genome of Intoshia linei affirms orthonectids as highly simplified spiralians.</title>
        <authorList>
            <person name="Mikhailov K.V."/>
            <person name="Slusarev G.S."/>
            <person name="Nikitin M.A."/>
            <person name="Logacheva M.D."/>
            <person name="Penin A."/>
            <person name="Aleoshin V."/>
            <person name="Panchin Y.V."/>
        </authorList>
    </citation>
    <scope>NUCLEOTIDE SEQUENCE [LARGE SCALE GENOMIC DNA]</scope>
    <source>
        <strain evidence="4">Intl2013</strain>
        <tissue evidence="4">Whole animal</tissue>
    </source>
</reference>
<accession>A0A177B395</accession>
<dbReference type="GO" id="GO:0008277">
    <property type="term" value="P:regulation of G protein-coupled receptor signaling pathway"/>
    <property type="evidence" value="ECO:0007669"/>
    <property type="project" value="InterPro"/>
</dbReference>
<dbReference type="Pfam" id="PF02114">
    <property type="entry name" value="Phosducin"/>
    <property type="match status" value="1"/>
</dbReference>
<keyword evidence="2" id="KW-0597">Phosphoprotein</keyword>